<dbReference type="InterPro" id="IPR042099">
    <property type="entry name" value="ANL_N_sf"/>
</dbReference>
<dbReference type="Pfam" id="PF07993">
    <property type="entry name" value="NAD_binding_4"/>
    <property type="match status" value="1"/>
</dbReference>
<gene>
    <name evidence="5" type="ORF">L227DRAFT_553476</name>
</gene>
<organism evidence="5 6">
    <name type="scientific">Lentinus tigrinus ALCF2SS1-6</name>
    <dbReference type="NCBI Taxonomy" id="1328759"/>
    <lineage>
        <taxon>Eukaryota</taxon>
        <taxon>Fungi</taxon>
        <taxon>Dikarya</taxon>
        <taxon>Basidiomycota</taxon>
        <taxon>Agaricomycotina</taxon>
        <taxon>Agaricomycetes</taxon>
        <taxon>Polyporales</taxon>
        <taxon>Polyporaceae</taxon>
        <taxon>Lentinus</taxon>
    </lineage>
</organism>
<feature type="domain" description="Thioester reductase (TE)" evidence="4">
    <location>
        <begin position="698"/>
        <end position="924"/>
    </location>
</feature>
<dbReference type="Proteomes" id="UP000313359">
    <property type="component" value="Unassembled WGS sequence"/>
</dbReference>
<dbReference type="Gene3D" id="3.40.50.720">
    <property type="entry name" value="NAD(P)-binding Rossmann-like Domain"/>
    <property type="match status" value="1"/>
</dbReference>
<keyword evidence="2" id="KW-0597">Phosphoprotein</keyword>
<dbReference type="STRING" id="1328759.A0A5C2RZQ3"/>
<evidence type="ECO:0000313" key="5">
    <source>
        <dbReference type="EMBL" id="RPD56573.1"/>
    </source>
</evidence>
<reference evidence="5" key="1">
    <citation type="journal article" date="2018" name="Genome Biol. Evol.">
        <title>Genomics and development of Lentinus tigrinus, a white-rot wood-decaying mushroom with dimorphic fruiting bodies.</title>
        <authorList>
            <person name="Wu B."/>
            <person name="Xu Z."/>
            <person name="Knudson A."/>
            <person name="Carlson A."/>
            <person name="Chen N."/>
            <person name="Kovaka S."/>
            <person name="LaButti K."/>
            <person name="Lipzen A."/>
            <person name="Pennachio C."/>
            <person name="Riley R."/>
            <person name="Schakwitz W."/>
            <person name="Umezawa K."/>
            <person name="Ohm R.A."/>
            <person name="Grigoriev I.V."/>
            <person name="Nagy L.G."/>
            <person name="Gibbons J."/>
            <person name="Hibbett D."/>
        </authorList>
    </citation>
    <scope>NUCLEOTIDE SEQUENCE [LARGE SCALE GENOMIC DNA]</scope>
    <source>
        <strain evidence="5">ALCF2SS1-6</strain>
    </source>
</reference>
<dbReference type="OrthoDB" id="429813at2759"/>
<keyword evidence="6" id="KW-1185">Reference proteome</keyword>
<dbReference type="InterPro" id="IPR000873">
    <property type="entry name" value="AMP-dep_synth/lig_dom"/>
</dbReference>
<dbReference type="SUPFAM" id="SSF56801">
    <property type="entry name" value="Acetyl-CoA synthetase-like"/>
    <property type="match status" value="1"/>
</dbReference>
<evidence type="ECO:0000259" key="3">
    <source>
        <dbReference type="Pfam" id="PF00501"/>
    </source>
</evidence>
<evidence type="ECO:0000256" key="1">
    <source>
        <dbReference type="ARBA" id="ARBA00022450"/>
    </source>
</evidence>
<dbReference type="EMBL" id="ML122287">
    <property type="protein sequence ID" value="RPD56573.1"/>
    <property type="molecule type" value="Genomic_DNA"/>
</dbReference>
<dbReference type="InterPro" id="IPR013120">
    <property type="entry name" value="FAR_NAD-bd"/>
</dbReference>
<accession>A0A5C2RZQ3</accession>
<protein>
    <submittedName>
        <fullName evidence="5">Acetyl-CoA synthetase-like protein</fullName>
    </submittedName>
</protein>
<name>A0A5C2RZQ3_9APHY</name>
<evidence type="ECO:0000313" key="6">
    <source>
        <dbReference type="Proteomes" id="UP000313359"/>
    </source>
</evidence>
<dbReference type="AlphaFoldDB" id="A0A5C2RZQ3"/>
<keyword evidence="1" id="KW-0596">Phosphopantetheine</keyword>
<dbReference type="PANTHER" id="PTHR43439">
    <property type="entry name" value="PHENYLACETATE-COENZYME A LIGASE"/>
    <property type="match status" value="1"/>
</dbReference>
<dbReference type="Pfam" id="PF00501">
    <property type="entry name" value="AMP-binding"/>
    <property type="match status" value="1"/>
</dbReference>
<evidence type="ECO:0000256" key="2">
    <source>
        <dbReference type="ARBA" id="ARBA00022553"/>
    </source>
</evidence>
<sequence length="1066" mass="117709">MTRSTLKTCSTSSHWRTPRAVVEQENITLPELYRWHANHNSDYPLFRYSDGGEVKELDYAHVYQAICRASSYVSAHTGGKGRMPVAVLANADTITYCCMSVGVMQAGHTPFHISPRNGSAAVIDLLSRTQCRIVLVSQDVRASTLAQDVLRQIDDVNLVPLPQFCDLFRPNGEVDEEPPQISRRDAGLRAPALILHSSGSTNHPKPIYWSQKRLVKYGTVPWHGEVDLTGSVIGAHGLPMFHAMGVCICCTAICNGSVLSVFSPSTPPTVPTSDNVFEGAHSTDSHYLLTVPTFVETWSRDAEKVAHMKTMKGLMFGGAPLNQEIGDSLALQGINLITLYGCTEVGTITNFVPESLGMDWAYFRFTTWIDALQVDQGDGKYEIVVLSPEDCPLNVVNTKIGGQDAYETNDLVVRHPDKPYLWKLYGRKDDQIILSNGEKTNPTPIEHIINEDPHIASSILFGEGKLQNGVLIEPSPDYDVVSGDPDSLRSYRNRIWSTIERANQFAPQHSRIFKEMILVASPEKAIEYNAKGLPRRTPNLRRYHDEIEALYAAVERSAQSDIVGPSTWDTDGVRTFVQAVVDKVMQKHVPEYADMFRGGCDSLQATWIRNTILRAIRGQSVEAAARIPMNIVFQAPTIMALTNAIMHALDSDRIHVSTILNPITSDELVEFAEQLSANLPDCPSQLSPLASIKDVVLITGTTGGFGCDVLEHLLREDEVELVYAFNRPGVDVTERQRGRFVERGLDVGLLSSPKFQLVEAELDVPGFGISTTLLDEIRDRVTHIVHNAWKVDFKLGLSSFESDLQAIRNLVELSLSSRHTAPPKIVFISSVGVFSRCTMSPPIPEVPVEPSSAVESGYSASKWVAEKLLQNVSEHKGIPTTIVRLGQVCGNRLGHWNEKEWFPAMIKSALFTHSLPDVDGTASFIPSYPAARALVEMRNSTSPILHLVHPRPVSWHALITPIAAELRIPLVPYSTWLSALERSAADGFAANAEVDAMRQNPALRLLEFFRGQTVSAEKEAMGDVRLSTENAERASPELAHLAQLGEDISVSWVKAWRKSSFLPAVV</sequence>
<proteinExistence type="predicted"/>
<dbReference type="SUPFAM" id="SSF51735">
    <property type="entry name" value="NAD(P)-binding Rossmann-fold domains"/>
    <property type="match status" value="1"/>
</dbReference>
<dbReference type="PANTHER" id="PTHR43439:SF2">
    <property type="entry name" value="ENZYME, PUTATIVE (JCVI)-RELATED"/>
    <property type="match status" value="1"/>
</dbReference>
<dbReference type="InterPro" id="IPR036291">
    <property type="entry name" value="NAD(P)-bd_dom_sf"/>
</dbReference>
<dbReference type="Gene3D" id="3.40.50.12780">
    <property type="entry name" value="N-terminal domain of ligase-like"/>
    <property type="match status" value="1"/>
</dbReference>
<feature type="domain" description="AMP-dependent synthetase/ligase" evidence="3">
    <location>
        <begin position="34"/>
        <end position="351"/>
    </location>
</feature>
<evidence type="ECO:0000259" key="4">
    <source>
        <dbReference type="Pfam" id="PF07993"/>
    </source>
</evidence>
<dbReference type="InterPro" id="IPR051414">
    <property type="entry name" value="Adenylate-forming_Reductase"/>
</dbReference>
<dbReference type="Pfam" id="PF23562">
    <property type="entry name" value="AMP-binding_C_3"/>
    <property type="match status" value="1"/>
</dbReference>